<comment type="subcellular location">
    <subcellularLocation>
        <location evidence="1 6">Cell membrane</location>
        <topology evidence="1 6">Multi-pass membrane protein</topology>
    </subcellularLocation>
</comment>
<accession>A0ABP7ECN9</accession>
<feature type="domain" description="VTT" evidence="7">
    <location>
        <begin position="71"/>
        <end position="187"/>
    </location>
</feature>
<evidence type="ECO:0000256" key="2">
    <source>
        <dbReference type="ARBA" id="ARBA00022475"/>
    </source>
</evidence>
<feature type="transmembrane region" description="Helical" evidence="6">
    <location>
        <begin position="134"/>
        <end position="153"/>
    </location>
</feature>
<protein>
    <recommendedName>
        <fullName evidence="6">TVP38/TMEM64 family membrane protein</fullName>
    </recommendedName>
</protein>
<keyword evidence="2 6" id="KW-1003">Cell membrane</keyword>
<comment type="similarity">
    <text evidence="6">Belongs to the TVP38/TMEM64 family.</text>
</comment>
<evidence type="ECO:0000256" key="5">
    <source>
        <dbReference type="ARBA" id="ARBA00023136"/>
    </source>
</evidence>
<sequence>MTAENENTSLFSLRSVGSLIVLVVLGASLLWVSFNMELPSPEALRETILDYGWAGWLVFLGITSAIAITPIPVTVPALVAGSLYGLIEGTLLSFSGVMLGSWIGYWLARALGQRIVFRLLGRHSTIVQNYLSNAGFWAMCTVRLMPALPYWPINYGAGALGVKQYAFVSATFVASIPGQISLVALGAFASNPSIFHGTVLVIAWVAVLVSTWISYKYWRNTAPDRKDA</sequence>
<dbReference type="InterPro" id="IPR015414">
    <property type="entry name" value="TMEM64"/>
</dbReference>
<evidence type="ECO:0000259" key="7">
    <source>
        <dbReference type="Pfam" id="PF09335"/>
    </source>
</evidence>
<dbReference type="Proteomes" id="UP001500920">
    <property type="component" value="Unassembled WGS sequence"/>
</dbReference>
<dbReference type="PANTHER" id="PTHR12677:SF59">
    <property type="entry name" value="GOLGI APPARATUS MEMBRANE PROTEIN TVP38-RELATED"/>
    <property type="match status" value="1"/>
</dbReference>
<keyword evidence="3 6" id="KW-0812">Transmembrane</keyword>
<feature type="transmembrane region" description="Helical" evidence="6">
    <location>
        <begin position="54"/>
        <end position="79"/>
    </location>
</feature>
<feature type="transmembrane region" description="Helical" evidence="6">
    <location>
        <begin position="194"/>
        <end position="215"/>
    </location>
</feature>
<feature type="transmembrane region" description="Helical" evidence="6">
    <location>
        <begin position="165"/>
        <end position="188"/>
    </location>
</feature>
<keyword evidence="4 6" id="KW-1133">Transmembrane helix</keyword>
<organism evidence="8 9">
    <name type="scientific">Salinicoccus jeotgali</name>
    <dbReference type="NCBI Taxonomy" id="381634"/>
    <lineage>
        <taxon>Bacteria</taxon>
        <taxon>Bacillati</taxon>
        <taxon>Bacillota</taxon>
        <taxon>Bacilli</taxon>
        <taxon>Bacillales</taxon>
        <taxon>Staphylococcaceae</taxon>
        <taxon>Salinicoccus</taxon>
    </lineage>
</organism>
<dbReference type="PANTHER" id="PTHR12677">
    <property type="entry name" value="GOLGI APPARATUS MEMBRANE PROTEIN TVP38-RELATED"/>
    <property type="match status" value="1"/>
</dbReference>
<keyword evidence="5 6" id="KW-0472">Membrane</keyword>
<evidence type="ECO:0000256" key="4">
    <source>
        <dbReference type="ARBA" id="ARBA00022989"/>
    </source>
</evidence>
<dbReference type="EMBL" id="BAABCK010000012">
    <property type="protein sequence ID" value="GAA3716618.1"/>
    <property type="molecule type" value="Genomic_DNA"/>
</dbReference>
<dbReference type="InterPro" id="IPR032816">
    <property type="entry name" value="VTT_dom"/>
</dbReference>
<proteinExistence type="inferred from homology"/>
<dbReference type="Pfam" id="PF09335">
    <property type="entry name" value="VTT_dom"/>
    <property type="match status" value="1"/>
</dbReference>
<keyword evidence="9" id="KW-1185">Reference proteome</keyword>
<evidence type="ECO:0000256" key="3">
    <source>
        <dbReference type="ARBA" id="ARBA00022692"/>
    </source>
</evidence>
<evidence type="ECO:0000256" key="1">
    <source>
        <dbReference type="ARBA" id="ARBA00004651"/>
    </source>
</evidence>
<evidence type="ECO:0000256" key="6">
    <source>
        <dbReference type="RuleBase" id="RU366058"/>
    </source>
</evidence>
<evidence type="ECO:0000313" key="9">
    <source>
        <dbReference type="Proteomes" id="UP001500920"/>
    </source>
</evidence>
<feature type="transmembrane region" description="Helical" evidence="6">
    <location>
        <begin position="12"/>
        <end position="34"/>
    </location>
</feature>
<name>A0ABP7ECN9_9STAP</name>
<reference evidence="9" key="1">
    <citation type="journal article" date="2019" name="Int. J. Syst. Evol. Microbiol.">
        <title>The Global Catalogue of Microorganisms (GCM) 10K type strain sequencing project: providing services to taxonomists for standard genome sequencing and annotation.</title>
        <authorList>
            <consortium name="The Broad Institute Genomics Platform"/>
            <consortium name="The Broad Institute Genome Sequencing Center for Infectious Disease"/>
            <person name="Wu L."/>
            <person name="Ma J."/>
        </authorList>
    </citation>
    <scope>NUCLEOTIDE SEQUENCE [LARGE SCALE GENOMIC DNA]</scope>
    <source>
        <strain evidence="9">JCM 16981</strain>
    </source>
</reference>
<dbReference type="RefSeq" id="WP_344700910.1">
    <property type="nucleotide sequence ID" value="NZ_BAABCK010000012.1"/>
</dbReference>
<evidence type="ECO:0000313" key="8">
    <source>
        <dbReference type="EMBL" id="GAA3716618.1"/>
    </source>
</evidence>
<comment type="caution">
    <text evidence="8">The sequence shown here is derived from an EMBL/GenBank/DDBJ whole genome shotgun (WGS) entry which is preliminary data.</text>
</comment>
<gene>
    <name evidence="8" type="ORF">GCM10022378_03570</name>
</gene>
<feature type="transmembrane region" description="Helical" evidence="6">
    <location>
        <begin position="91"/>
        <end position="108"/>
    </location>
</feature>